<reference evidence="2" key="1">
    <citation type="submission" date="2020-03" db="EMBL/GenBank/DDBJ databases">
        <title>The deep terrestrial virosphere.</title>
        <authorList>
            <person name="Holmfeldt K."/>
            <person name="Nilsson E."/>
            <person name="Simone D."/>
            <person name="Lopez-Fernandez M."/>
            <person name="Wu X."/>
            <person name="de Brujin I."/>
            <person name="Lundin D."/>
            <person name="Andersson A."/>
            <person name="Bertilsson S."/>
            <person name="Dopson M."/>
        </authorList>
    </citation>
    <scope>NUCLEOTIDE SEQUENCE</scope>
    <source>
        <strain evidence="2">MM415A01446</strain>
        <strain evidence="3">MM415B02974</strain>
    </source>
</reference>
<name>A0A6M3K305_9ZZZZ</name>
<dbReference type="GO" id="GO:0045881">
    <property type="term" value="P:positive regulation of sporulation resulting in formation of a cellular spore"/>
    <property type="evidence" value="ECO:0007669"/>
    <property type="project" value="TreeGrafter"/>
</dbReference>
<dbReference type="PANTHER" id="PTHR33375">
    <property type="entry name" value="CHROMOSOME-PARTITIONING PROTEIN PARB-RELATED"/>
    <property type="match status" value="1"/>
</dbReference>
<dbReference type="SMART" id="SM00470">
    <property type="entry name" value="ParB"/>
    <property type="match status" value="1"/>
</dbReference>
<gene>
    <name evidence="2" type="ORF">MM415A01446_0012</name>
    <name evidence="3" type="ORF">MM415B02974_0007</name>
</gene>
<evidence type="ECO:0000313" key="2">
    <source>
        <dbReference type="EMBL" id="QJA76770.1"/>
    </source>
</evidence>
<dbReference type="InterPro" id="IPR036086">
    <property type="entry name" value="ParB/Sulfiredoxin_sf"/>
</dbReference>
<dbReference type="PANTHER" id="PTHR33375:SF1">
    <property type="entry name" value="CHROMOSOME-PARTITIONING PROTEIN PARB-RELATED"/>
    <property type="match status" value="1"/>
</dbReference>
<dbReference type="AlphaFoldDB" id="A0A6M3K305"/>
<dbReference type="SUPFAM" id="SSF110849">
    <property type="entry name" value="ParB/Sulfiredoxin"/>
    <property type="match status" value="1"/>
</dbReference>
<evidence type="ECO:0000259" key="1">
    <source>
        <dbReference type="SMART" id="SM00470"/>
    </source>
</evidence>
<dbReference type="InterPro" id="IPR050336">
    <property type="entry name" value="Chromosome_partition/occlusion"/>
</dbReference>
<proteinExistence type="predicted"/>
<accession>A0A6M3K305</accession>
<sequence>MEITKIQLSKIEPNKFNPNSMPLGTFKKMLSSIKKFGLFNPIIVRQKGDKYEIIDGEQRYKAFKELSYPEIDCRIIKATDEEVKQMIFATTIKGKHNAFDSQEALKGMLEGATTETLNACNLDKTKLERKTKYINYDKGVAVQKGKNRLVDESTQCENIKDYVSILAIPLKKEEYELAIKKLKELDKDISKAFIRLIGK</sequence>
<dbReference type="EMBL" id="MT142242">
    <property type="protein sequence ID" value="QJA76770.1"/>
    <property type="molecule type" value="Genomic_DNA"/>
</dbReference>
<organism evidence="2">
    <name type="scientific">viral metagenome</name>
    <dbReference type="NCBI Taxonomy" id="1070528"/>
    <lineage>
        <taxon>unclassified sequences</taxon>
        <taxon>metagenomes</taxon>
        <taxon>organismal metagenomes</taxon>
    </lineage>
</organism>
<evidence type="ECO:0000313" key="3">
    <source>
        <dbReference type="EMBL" id="QJA87516.1"/>
    </source>
</evidence>
<protein>
    <recommendedName>
        <fullName evidence="1">ParB-like N-terminal domain-containing protein</fullName>
    </recommendedName>
</protein>
<feature type="domain" description="ParB-like N-terminal" evidence="1">
    <location>
        <begin position="4"/>
        <end position="92"/>
    </location>
</feature>
<dbReference type="InterPro" id="IPR003115">
    <property type="entry name" value="ParB_N"/>
</dbReference>
<dbReference type="GO" id="GO:0005694">
    <property type="term" value="C:chromosome"/>
    <property type="evidence" value="ECO:0007669"/>
    <property type="project" value="TreeGrafter"/>
</dbReference>
<dbReference type="Gene3D" id="3.90.1530.10">
    <property type="entry name" value="Conserved hypothetical protein from pyrococcus furiosus pfu- 392566-001, ParB domain"/>
    <property type="match status" value="1"/>
</dbReference>
<dbReference type="EMBL" id="MT142712">
    <property type="protein sequence ID" value="QJA87516.1"/>
    <property type="molecule type" value="Genomic_DNA"/>
</dbReference>
<dbReference type="GO" id="GO:0007059">
    <property type="term" value="P:chromosome segregation"/>
    <property type="evidence" value="ECO:0007669"/>
    <property type="project" value="TreeGrafter"/>
</dbReference>
<dbReference type="Pfam" id="PF02195">
    <property type="entry name" value="ParB_N"/>
    <property type="match status" value="1"/>
</dbReference>